<keyword evidence="10" id="KW-1185">Reference proteome</keyword>
<dbReference type="Gene3D" id="3.20.20.10">
    <property type="entry name" value="Alanine racemase"/>
    <property type="match status" value="1"/>
</dbReference>
<dbReference type="InterPro" id="IPR020622">
    <property type="entry name" value="Ala_racemase_pyridoxalP-BS"/>
</dbReference>
<dbReference type="FunFam" id="3.20.20.10:FF:000002">
    <property type="entry name" value="Alanine racemase"/>
    <property type="match status" value="1"/>
</dbReference>
<dbReference type="PROSITE" id="PS00395">
    <property type="entry name" value="ALANINE_RACEMASE"/>
    <property type="match status" value="1"/>
</dbReference>
<evidence type="ECO:0000313" key="9">
    <source>
        <dbReference type="EMBL" id="MCX2524870.1"/>
    </source>
</evidence>
<dbReference type="SMART" id="SM01005">
    <property type="entry name" value="Ala_racemase_C"/>
    <property type="match status" value="1"/>
</dbReference>
<name>A0AA42CY94_9GAMM</name>
<dbReference type="RefSeq" id="WP_265896514.1">
    <property type="nucleotide sequence ID" value="NZ_JAPIVE010000003.1"/>
</dbReference>
<accession>A0AA42CY94</accession>
<evidence type="ECO:0000256" key="5">
    <source>
        <dbReference type="HAMAP-Rule" id="MF_01201"/>
    </source>
</evidence>
<dbReference type="InterPro" id="IPR011079">
    <property type="entry name" value="Ala_racemase_C"/>
</dbReference>
<dbReference type="HAMAP" id="MF_01201">
    <property type="entry name" value="Ala_racemase"/>
    <property type="match status" value="1"/>
</dbReference>
<protein>
    <recommendedName>
        <fullName evidence="5">Alanine racemase</fullName>
        <ecNumber evidence="5">5.1.1.1</ecNumber>
    </recommendedName>
</protein>
<feature type="active site" description="Proton acceptor; specific for D-alanine" evidence="5">
    <location>
        <position position="35"/>
    </location>
</feature>
<reference evidence="9" key="1">
    <citation type="submission" date="2022-11" db="EMBL/GenBank/DDBJ databases">
        <title>Larsenimonas rhizosphaerae sp. nov., isolated from a tidal mudflat.</title>
        <authorList>
            <person name="Lee S.D."/>
            <person name="Kim I.S."/>
        </authorList>
    </citation>
    <scope>NUCLEOTIDE SEQUENCE</scope>
    <source>
        <strain evidence="9">GH2-1</strain>
    </source>
</reference>
<dbReference type="SUPFAM" id="SSF50621">
    <property type="entry name" value="Alanine racemase C-terminal domain-like"/>
    <property type="match status" value="1"/>
</dbReference>
<evidence type="ECO:0000256" key="3">
    <source>
        <dbReference type="ARBA" id="ARBA00022898"/>
    </source>
</evidence>
<feature type="binding site" evidence="5 7">
    <location>
        <position position="303"/>
    </location>
    <ligand>
        <name>substrate</name>
    </ligand>
</feature>
<proteinExistence type="inferred from homology"/>
<dbReference type="CDD" id="cd06827">
    <property type="entry name" value="PLPDE_III_AR_proteobact"/>
    <property type="match status" value="1"/>
</dbReference>
<feature type="domain" description="Alanine racemase C-terminal" evidence="8">
    <location>
        <begin position="234"/>
        <end position="363"/>
    </location>
</feature>
<dbReference type="NCBIfam" id="TIGR00492">
    <property type="entry name" value="alr"/>
    <property type="match status" value="1"/>
</dbReference>
<dbReference type="Gene3D" id="2.40.37.10">
    <property type="entry name" value="Lyase, Ornithine Decarboxylase, Chain A, domain 1"/>
    <property type="match status" value="1"/>
</dbReference>
<dbReference type="EC" id="5.1.1.1" evidence="5"/>
<dbReference type="EMBL" id="JAPIVE010000003">
    <property type="protein sequence ID" value="MCX2524870.1"/>
    <property type="molecule type" value="Genomic_DNA"/>
</dbReference>
<dbReference type="InterPro" id="IPR009006">
    <property type="entry name" value="Ala_racemase/Decarboxylase_C"/>
</dbReference>
<dbReference type="SUPFAM" id="SSF51419">
    <property type="entry name" value="PLP-binding barrel"/>
    <property type="match status" value="1"/>
</dbReference>
<feature type="modified residue" description="N6-(pyridoxal phosphate)lysine" evidence="5 6">
    <location>
        <position position="35"/>
    </location>
</feature>
<dbReference type="GO" id="GO:0008784">
    <property type="term" value="F:alanine racemase activity"/>
    <property type="evidence" value="ECO:0007669"/>
    <property type="project" value="UniProtKB-UniRule"/>
</dbReference>
<evidence type="ECO:0000256" key="1">
    <source>
        <dbReference type="ARBA" id="ARBA00000316"/>
    </source>
</evidence>
<dbReference type="InterPro" id="IPR001608">
    <property type="entry name" value="Ala_racemase_N"/>
</dbReference>
<comment type="function">
    <text evidence="5">Catalyzes the interconversion of L-alanine and D-alanine. May also act on other amino acids.</text>
</comment>
<comment type="caution">
    <text evidence="9">The sequence shown here is derived from an EMBL/GenBank/DDBJ whole genome shotgun (WGS) entry which is preliminary data.</text>
</comment>
<organism evidence="9 10">
    <name type="scientific">Larsenimonas rhizosphaerae</name>
    <dbReference type="NCBI Taxonomy" id="2944682"/>
    <lineage>
        <taxon>Bacteria</taxon>
        <taxon>Pseudomonadati</taxon>
        <taxon>Pseudomonadota</taxon>
        <taxon>Gammaproteobacteria</taxon>
        <taxon>Oceanospirillales</taxon>
        <taxon>Halomonadaceae</taxon>
        <taxon>Larsenimonas</taxon>
    </lineage>
</organism>
<dbReference type="PRINTS" id="PR00992">
    <property type="entry name" value="ALARACEMASE"/>
</dbReference>
<feature type="active site" description="Proton acceptor; specific for L-alanine" evidence="5">
    <location>
        <position position="255"/>
    </location>
</feature>
<dbReference type="Pfam" id="PF01168">
    <property type="entry name" value="Ala_racemase_N"/>
    <property type="match status" value="1"/>
</dbReference>
<keyword evidence="4 5" id="KW-0413">Isomerase</keyword>
<evidence type="ECO:0000313" key="10">
    <source>
        <dbReference type="Proteomes" id="UP001165678"/>
    </source>
</evidence>
<comment type="catalytic activity">
    <reaction evidence="1 5">
        <text>L-alanine = D-alanine</text>
        <dbReference type="Rhea" id="RHEA:20249"/>
        <dbReference type="ChEBI" id="CHEBI:57416"/>
        <dbReference type="ChEBI" id="CHEBI:57972"/>
        <dbReference type="EC" id="5.1.1.1"/>
    </reaction>
</comment>
<dbReference type="GO" id="GO:0030170">
    <property type="term" value="F:pyridoxal phosphate binding"/>
    <property type="evidence" value="ECO:0007669"/>
    <property type="project" value="UniProtKB-UniRule"/>
</dbReference>
<gene>
    <name evidence="9" type="primary">alr</name>
    <name evidence="9" type="ORF">OQ287_11520</name>
</gene>
<dbReference type="Pfam" id="PF00842">
    <property type="entry name" value="Ala_racemase_C"/>
    <property type="match status" value="1"/>
</dbReference>
<comment type="pathway">
    <text evidence="5">Amino-acid biosynthesis; D-alanine biosynthesis; D-alanine from L-alanine: step 1/1.</text>
</comment>
<dbReference type="PANTHER" id="PTHR30511">
    <property type="entry name" value="ALANINE RACEMASE"/>
    <property type="match status" value="1"/>
</dbReference>
<comment type="cofactor">
    <cofactor evidence="2 5 6">
        <name>pyridoxal 5'-phosphate</name>
        <dbReference type="ChEBI" id="CHEBI:597326"/>
    </cofactor>
</comment>
<comment type="similarity">
    <text evidence="5">Belongs to the alanine racemase family.</text>
</comment>
<dbReference type="InterPro" id="IPR029066">
    <property type="entry name" value="PLP-binding_barrel"/>
</dbReference>
<evidence type="ECO:0000256" key="2">
    <source>
        <dbReference type="ARBA" id="ARBA00001933"/>
    </source>
</evidence>
<evidence type="ECO:0000259" key="8">
    <source>
        <dbReference type="SMART" id="SM01005"/>
    </source>
</evidence>
<feature type="binding site" evidence="5 7">
    <location>
        <position position="131"/>
    </location>
    <ligand>
        <name>substrate</name>
    </ligand>
</feature>
<evidence type="ECO:0000256" key="6">
    <source>
        <dbReference type="PIRSR" id="PIRSR600821-50"/>
    </source>
</evidence>
<sequence>MARPLTASIDLEALRHNYRLACECAPHSQALAVIKANAYGHGALACARALESLAPAFGVASIEEADALRDGGIESPVVLLEGFFDPAELQDIAHRDYWCVVHAQWQLEALLAAELSAPITVWVKLDSGMHRLGFQPADLPVVWQRLAASSHVSGLRLMTHFATAELMDTALFQQQAATAQSTAHQLNADICFANSPATLCRPEVHGGWNRPGIMLYGASPLEGENDLSRRLKPVMTLSSRIIAVQQLEAGEPVGYGGRFVTTRPSRIAVIACGYGDGYDRHAPDGTPVLVDGIRCGLVGRVSMDMMTVDITDVPSADIGTTVTLWGRGPNEACLDINEVARYCDTISYTLLTGVLPRVPRHYP</sequence>
<keyword evidence="3 5" id="KW-0663">Pyridoxal phosphate</keyword>
<dbReference type="InterPro" id="IPR000821">
    <property type="entry name" value="Ala_racemase"/>
</dbReference>
<dbReference type="Proteomes" id="UP001165678">
    <property type="component" value="Unassembled WGS sequence"/>
</dbReference>
<dbReference type="GO" id="GO:0030632">
    <property type="term" value="P:D-alanine biosynthetic process"/>
    <property type="evidence" value="ECO:0007669"/>
    <property type="project" value="UniProtKB-UniRule"/>
</dbReference>
<evidence type="ECO:0000256" key="7">
    <source>
        <dbReference type="PIRSR" id="PIRSR600821-52"/>
    </source>
</evidence>
<dbReference type="GO" id="GO:0005829">
    <property type="term" value="C:cytosol"/>
    <property type="evidence" value="ECO:0007669"/>
    <property type="project" value="TreeGrafter"/>
</dbReference>
<evidence type="ECO:0000256" key="4">
    <source>
        <dbReference type="ARBA" id="ARBA00023235"/>
    </source>
</evidence>
<dbReference type="AlphaFoldDB" id="A0AA42CY94"/>
<dbReference type="PANTHER" id="PTHR30511:SF0">
    <property type="entry name" value="ALANINE RACEMASE, CATABOLIC-RELATED"/>
    <property type="match status" value="1"/>
</dbReference>